<reference evidence="3" key="1">
    <citation type="journal article" date="2019" name="Int. J. Syst. Evol. Microbiol.">
        <title>The Global Catalogue of Microorganisms (GCM) 10K type strain sequencing project: providing services to taxonomists for standard genome sequencing and annotation.</title>
        <authorList>
            <consortium name="The Broad Institute Genomics Platform"/>
            <consortium name="The Broad Institute Genome Sequencing Center for Infectious Disease"/>
            <person name="Wu L."/>
            <person name="Ma J."/>
        </authorList>
    </citation>
    <scope>NUCLEOTIDE SEQUENCE [LARGE SCALE GENOMIC DNA]</scope>
    <source>
        <strain evidence="3">CGMCC 1.15905</strain>
    </source>
</reference>
<evidence type="ECO:0000313" key="3">
    <source>
        <dbReference type="Proteomes" id="UP000623419"/>
    </source>
</evidence>
<keyword evidence="3" id="KW-1185">Reference proteome</keyword>
<proteinExistence type="predicted"/>
<evidence type="ECO:0000256" key="1">
    <source>
        <dbReference type="SAM" id="MobiDB-lite"/>
    </source>
</evidence>
<feature type="compositionally biased region" description="Basic and acidic residues" evidence="1">
    <location>
        <begin position="142"/>
        <end position="157"/>
    </location>
</feature>
<dbReference type="EMBL" id="BMKC01000001">
    <property type="protein sequence ID" value="GGA70685.1"/>
    <property type="molecule type" value="Genomic_DNA"/>
</dbReference>
<comment type="caution">
    <text evidence="2">The sequence shown here is derived from an EMBL/GenBank/DDBJ whole genome shotgun (WGS) entry which is preliminary data.</text>
</comment>
<name>A0ABQ1HDF9_9GAMM</name>
<protein>
    <submittedName>
        <fullName evidence="2">Uncharacterized protein</fullName>
    </submittedName>
</protein>
<dbReference type="Proteomes" id="UP000623419">
    <property type="component" value="Unassembled WGS sequence"/>
</dbReference>
<accession>A0ABQ1HDF9</accession>
<dbReference type="RefSeq" id="WP_188661147.1">
    <property type="nucleotide sequence ID" value="NZ_BMKC01000001.1"/>
</dbReference>
<evidence type="ECO:0000313" key="2">
    <source>
        <dbReference type="EMBL" id="GGA70685.1"/>
    </source>
</evidence>
<feature type="region of interest" description="Disordered" evidence="1">
    <location>
        <begin position="135"/>
        <end position="157"/>
    </location>
</feature>
<sequence>MKLATYIRAAKAWLRQFRVHWFGVTWRLNPPPGAAALGLQAPFRCFAYRDHRGIWIGHCVDLSLAAQAGNMAQLQRKLSEQISGFLRYVEFIDDESIRDQLLSRTAPMETRLRHQLTRIFGAPLTMGMIVTLSAGGRPRRSKWPDSDLPNEERGRWS</sequence>
<gene>
    <name evidence="2" type="ORF">GCM10011521_05970</name>
</gene>
<organism evidence="2 3">
    <name type="scientific">Arenimonas soli</name>
    <dbReference type="NCBI Taxonomy" id="2269504"/>
    <lineage>
        <taxon>Bacteria</taxon>
        <taxon>Pseudomonadati</taxon>
        <taxon>Pseudomonadota</taxon>
        <taxon>Gammaproteobacteria</taxon>
        <taxon>Lysobacterales</taxon>
        <taxon>Lysobacteraceae</taxon>
        <taxon>Arenimonas</taxon>
    </lineage>
</organism>